<dbReference type="InterPro" id="IPR055219">
    <property type="entry name" value="MinC_N_1"/>
</dbReference>
<dbReference type="Gene3D" id="3.30.160.540">
    <property type="match status" value="1"/>
</dbReference>
<evidence type="ECO:0000256" key="2">
    <source>
        <dbReference type="ARBA" id="ARBA00022618"/>
    </source>
</evidence>
<evidence type="ECO:0000256" key="1">
    <source>
        <dbReference type="ARBA" id="ARBA00006291"/>
    </source>
</evidence>
<keyword evidence="2 6" id="KW-0132">Cell division</keyword>
<comment type="function">
    <text evidence="6">Cell division inhibitor that blocks the formation of polar Z ring septums. Rapidly oscillates between the poles of the cell to destabilize FtsZ filaments that have formed before they mature into polar Z rings. Prevents FtsZ polymerization.</text>
</comment>
<dbReference type="AlphaFoldDB" id="A0A0B7MN12"/>
<feature type="domain" description="Septum formation inhibitor MinC C-terminal" evidence="7">
    <location>
        <begin position="185"/>
        <end position="282"/>
    </location>
</feature>
<dbReference type="Gene3D" id="2.160.20.70">
    <property type="match status" value="1"/>
</dbReference>
<dbReference type="PANTHER" id="PTHR34108">
    <property type="entry name" value="SEPTUM SITE-DETERMINING PROTEIN MINC"/>
    <property type="match status" value="1"/>
</dbReference>
<dbReference type="OrthoDB" id="9790810at2"/>
<evidence type="ECO:0000256" key="3">
    <source>
        <dbReference type="ARBA" id="ARBA00023210"/>
    </source>
</evidence>
<dbReference type="RefSeq" id="WP_084711080.1">
    <property type="nucleotide sequence ID" value="NZ_CDRZ01000242.1"/>
</dbReference>
<dbReference type="InterPro" id="IPR013033">
    <property type="entry name" value="MinC"/>
</dbReference>
<evidence type="ECO:0000313" key="10">
    <source>
        <dbReference type="Proteomes" id="UP000046155"/>
    </source>
</evidence>
<dbReference type="EMBL" id="CDRZ01000242">
    <property type="protein sequence ID" value="CEO89346.1"/>
    <property type="molecule type" value="Genomic_DNA"/>
</dbReference>
<dbReference type="Pfam" id="PF03775">
    <property type="entry name" value="MinC_C"/>
    <property type="match status" value="1"/>
</dbReference>
<evidence type="ECO:0000256" key="5">
    <source>
        <dbReference type="ARBA" id="ARBA00046874"/>
    </source>
</evidence>
<reference evidence="10" key="1">
    <citation type="submission" date="2015-01" db="EMBL/GenBank/DDBJ databases">
        <authorList>
            <person name="Manzoor Shahid"/>
            <person name="Zubair Saima"/>
        </authorList>
    </citation>
    <scope>NUCLEOTIDE SEQUENCE [LARGE SCALE GENOMIC DNA]</scope>
    <source>
        <strain evidence="10">Sp3</strain>
    </source>
</reference>
<organism evidence="9 10">
    <name type="scientific">Syntrophaceticus schinkii</name>
    <dbReference type="NCBI Taxonomy" id="499207"/>
    <lineage>
        <taxon>Bacteria</taxon>
        <taxon>Bacillati</taxon>
        <taxon>Bacillota</taxon>
        <taxon>Clostridia</taxon>
        <taxon>Thermoanaerobacterales</taxon>
        <taxon>Thermoanaerobacterales Family III. Incertae Sedis</taxon>
        <taxon>Syntrophaceticus</taxon>
    </lineage>
</organism>
<feature type="domain" description="Septum site-determining protein MinC N-terminal" evidence="8">
    <location>
        <begin position="5"/>
        <end position="72"/>
    </location>
</feature>
<dbReference type="NCBIfam" id="TIGR01222">
    <property type="entry name" value="minC"/>
    <property type="match status" value="1"/>
</dbReference>
<dbReference type="Pfam" id="PF22642">
    <property type="entry name" value="MinC_N_1"/>
    <property type="match status" value="1"/>
</dbReference>
<dbReference type="GO" id="GO:0000902">
    <property type="term" value="P:cell morphogenesis"/>
    <property type="evidence" value="ECO:0007669"/>
    <property type="project" value="InterPro"/>
</dbReference>
<dbReference type="HAMAP" id="MF_00267">
    <property type="entry name" value="MinC"/>
    <property type="match status" value="1"/>
</dbReference>
<gene>
    <name evidence="6" type="primary">minC</name>
    <name evidence="9" type="ORF">SSCH_450019</name>
</gene>
<evidence type="ECO:0000256" key="6">
    <source>
        <dbReference type="HAMAP-Rule" id="MF_00267"/>
    </source>
</evidence>
<evidence type="ECO:0000259" key="8">
    <source>
        <dbReference type="Pfam" id="PF22642"/>
    </source>
</evidence>
<dbReference type="InterPro" id="IPR036145">
    <property type="entry name" value="MinC_C_sf"/>
</dbReference>
<dbReference type="GO" id="GO:1901891">
    <property type="term" value="P:regulation of cell septum assembly"/>
    <property type="evidence" value="ECO:0007669"/>
    <property type="project" value="InterPro"/>
</dbReference>
<dbReference type="SUPFAM" id="SSF63848">
    <property type="entry name" value="Cell-division inhibitor MinC, C-terminal domain"/>
    <property type="match status" value="1"/>
</dbReference>
<sequence length="302" mass="33870">MVDLVTIKGKRSGLIIELDPDEDFQRVLNRFVEKLQEADSFLEGSTVSIDVGTRNFNSQQLSDLRRILVSHKLHLRCIMAGNRGNDQGVKRVAEDAKEVTSWRSRRKKKDRKTKAQVEVQEETAATIEAFHTVEEQPCTREYTLESEEIKKGEKEEEKEDIPVILYTPVRQTRDDIISQEQTILVQRTIRSGQRVFYPGNVVVLGDVNPGGEVIAGGNIIVMGTFRGIAHAGALGRDDVIVAALRLEPAQLRIAGYITRAPEGDFSIPFQPEIARVEDGIVIIEQYQPGYDRNHRGDHKGGA</sequence>
<accession>A0A0B7MN12</accession>
<keyword evidence="3 6" id="KW-0717">Septation</keyword>
<comment type="similarity">
    <text evidence="1 6">Belongs to the MinC family.</text>
</comment>
<comment type="subunit">
    <text evidence="5 6">Interacts with MinD and FtsZ.</text>
</comment>
<proteinExistence type="inferred from homology"/>
<dbReference type="InterPro" id="IPR005526">
    <property type="entry name" value="Septum_form_inhib_MinC_C"/>
</dbReference>
<keyword evidence="4 6" id="KW-0131">Cell cycle</keyword>
<dbReference type="PANTHER" id="PTHR34108:SF1">
    <property type="entry name" value="SEPTUM SITE-DETERMINING PROTEIN MINC"/>
    <property type="match status" value="1"/>
</dbReference>
<evidence type="ECO:0000313" key="9">
    <source>
        <dbReference type="EMBL" id="CEO89346.1"/>
    </source>
</evidence>
<protein>
    <recommendedName>
        <fullName evidence="6">Probable septum site-determining protein MinC</fullName>
    </recommendedName>
</protein>
<dbReference type="Proteomes" id="UP000046155">
    <property type="component" value="Unassembled WGS sequence"/>
</dbReference>
<evidence type="ECO:0000256" key="4">
    <source>
        <dbReference type="ARBA" id="ARBA00023306"/>
    </source>
</evidence>
<name>A0A0B7MN12_9FIRM</name>
<keyword evidence="10" id="KW-1185">Reference proteome</keyword>
<dbReference type="InterPro" id="IPR016098">
    <property type="entry name" value="CAP/MinC_C"/>
</dbReference>
<dbReference type="GO" id="GO:0000917">
    <property type="term" value="P:division septum assembly"/>
    <property type="evidence" value="ECO:0007669"/>
    <property type="project" value="UniProtKB-KW"/>
</dbReference>
<evidence type="ECO:0000259" key="7">
    <source>
        <dbReference type="Pfam" id="PF03775"/>
    </source>
</evidence>